<accession>Q8X213</accession>
<evidence type="ECO:0000313" key="17">
    <source>
        <dbReference type="EMBL" id="AAL32052.2"/>
    </source>
</evidence>
<comment type="catalytic activity">
    <reaction evidence="1 13">
        <text>Hydrolysis of terminal non-reducing beta-D-galactose residues in beta-D-galactosides.</text>
        <dbReference type="EC" id="3.2.1.23"/>
    </reaction>
</comment>
<evidence type="ECO:0000256" key="4">
    <source>
        <dbReference type="ARBA" id="ARBA00012756"/>
    </source>
</evidence>
<dbReference type="InterPro" id="IPR008979">
    <property type="entry name" value="Galactose-bd-like_sf"/>
</dbReference>
<dbReference type="FunFam" id="2.60.120.260:FF:000088">
    <property type="entry name" value="Beta-galactosidase A"/>
    <property type="match status" value="1"/>
</dbReference>
<dbReference type="Pfam" id="PF13363">
    <property type="entry name" value="BetaGal_dom3"/>
    <property type="match status" value="1"/>
</dbReference>
<keyword evidence="11 13" id="KW-0326">Glycosidase</keyword>
<protein>
    <recommendedName>
        <fullName evidence="4 13">Beta-galactosidase</fullName>
        <ecNumber evidence="4 13">3.2.1.23</ecNumber>
    </recommendedName>
</protein>
<sequence length="1008" mass="109848">MKLLSSFAAACLAVQAAGAAVSHRLNGFTIIEHPDLEQRAQLQDIITWDNQSLYINGERIMILSGELHPYRLPVPSLYLDLFQKVKALGFNCVSFYIDWALLEGKPGTYRADGIFDLVPFFDAASKAGVYLLARPGPYINAESSGGGFPGWLQRINGTLRTRAPDYMAATKNYATNVAATLAEAQITNGGPVILYQPENEYSGFTNGQQFDPQYMQDVMDTARAAGIVVPFINNDAGPSGHDAPGSGVGAVDIYGHDSYPLGFDCANPTSWPSNGLPTNFRQLHLEQSPSTPYSLVEFQGGAFDPWGGSGYDKCTALINEEFERVFYKNNLAAGVAIMNFYMIFGGTNWGNIPYPGVYTSYDYGSAISESRNVTREKYSELKLIANFIRASPSYLDTVPQNASTGVYTDTSDLTVTPLVGRNSASSFFVVRHTDYTSQASTSYKLKLPTSAGQLTIPQLGGSLTLNGRDSKIHVTDYDVAGTNILYSTAEIFTWKNFTDYKVLLVYGGPNEHHELAISSKANVSVVEGSSSGVTIKSLNGTAVIGWDVSSTRRIMKVDNLLVFLLDRNSAYNYWVPELSTNGPTPGFSSPETTANSIVVKAGYLVRTAYLEGSELHLTADFNATTPVEIIGVPKIAKSVYINGVQYKQTVNANGFWSTTVTYANPDIKLPSLKDLEWKYVDSLPEIQPSYDDSAWVAADHKTTNNSVAPLQTPTSLYGSDYGFHTGTLIYRGHFVATGNETTFSVHTQGGSAFGSSVWLNQTYLGSWTGNAASSDNNSTYKLPKLTAGKPYVLTVVVDNMGLEEDWTVGSEQMKEPRGILDYQLSGRSQSAISWKLTGNLGGEDYQDLVRGPLNEGGLYAERQGWHQPEPPSQQWNSSSPLEGISQAGVGFYSASFDLNIPSGWDVPLYFTFGNTTTPSEAYRAQLYVNGYQFGKYVNHVGPQTAFPVPQGILNYQGTNWVAVSLWAQQSEGAKLDNFELAAETPVLTALMGITSSPQPKYTKREGAY</sequence>
<dbReference type="Gene3D" id="2.60.120.260">
    <property type="entry name" value="Galactose-binding domain-like"/>
    <property type="match status" value="2"/>
</dbReference>
<evidence type="ECO:0000256" key="7">
    <source>
        <dbReference type="ARBA" id="ARBA00022801"/>
    </source>
</evidence>
<dbReference type="InterPro" id="IPR019801">
    <property type="entry name" value="Glyco_hydro_35_CS"/>
</dbReference>
<keyword evidence="9" id="KW-0325">Glycoprotein</keyword>
<dbReference type="PRINTS" id="PR00742">
    <property type="entry name" value="GLHYDRLASE35"/>
</dbReference>
<evidence type="ECO:0000256" key="13">
    <source>
        <dbReference type="RuleBase" id="RU000675"/>
    </source>
</evidence>
<dbReference type="InterPro" id="IPR018954">
    <property type="entry name" value="Betagal_dom2"/>
</dbReference>
<evidence type="ECO:0000256" key="10">
    <source>
        <dbReference type="ARBA" id="ARBA00023277"/>
    </source>
</evidence>
<dbReference type="InterPro" id="IPR025972">
    <property type="entry name" value="BetaGal_dom3"/>
</dbReference>
<evidence type="ECO:0000256" key="5">
    <source>
        <dbReference type="ARBA" id="ARBA00022525"/>
    </source>
</evidence>
<dbReference type="GO" id="GO:0005576">
    <property type="term" value="C:extracellular region"/>
    <property type="evidence" value="ECO:0007669"/>
    <property type="project" value="UniProtKB-SubCell"/>
</dbReference>
<dbReference type="AlphaFoldDB" id="Q8X213"/>
<keyword evidence="8" id="KW-1015">Disulfide bond</keyword>
<dbReference type="FunFam" id="3.20.20.80:FF:000040">
    <property type="entry name" value="Beta-galactosidase A"/>
    <property type="match status" value="1"/>
</dbReference>
<dbReference type="InterPro" id="IPR025300">
    <property type="entry name" value="BetaGal_jelly_roll_dom"/>
</dbReference>
<evidence type="ECO:0000256" key="8">
    <source>
        <dbReference type="ARBA" id="ARBA00023157"/>
    </source>
</evidence>
<evidence type="ECO:0000256" key="15">
    <source>
        <dbReference type="SAM" id="SignalP"/>
    </source>
</evidence>
<dbReference type="Gene3D" id="2.102.20.10">
    <property type="entry name" value="Beta-galactosidase, domain 2"/>
    <property type="match status" value="1"/>
</dbReference>
<dbReference type="InterPro" id="IPR037110">
    <property type="entry name" value="Betagal_dom2_sf"/>
</dbReference>
<dbReference type="FunFam" id="2.60.120.260:FF:000065">
    <property type="entry name" value="Beta-galactosidase A"/>
    <property type="match status" value="1"/>
</dbReference>
<dbReference type="SMART" id="SM01029">
    <property type="entry name" value="BetaGal_dom2"/>
    <property type="match status" value="1"/>
</dbReference>
<dbReference type="InterPro" id="IPR017853">
    <property type="entry name" value="GH"/>
</dbReference>
<comment type="similarity">
    <text evidence="3 14">Belongs to the glycosyl hydrolase 35 family.</text>
</comment>
<dbReference type="Pfam" id="PF13364">
    <property type="entry name" value="BetaGal_ABD2"/>
    <property type="match status" value="2"/>
</dbReference>
<evidence type="ECO:0000256" key="2">
    <source>
        <dbReference type="ARBA" id="ARBA00004613"/>
    </source>
</evidence>
<dbReference type="CAZy" id="GH35">
    <property type="family name" value="Glycoside Hydrolase Family 35"/>
</dbReference>
<dbReference type="SUPFAM" id="SSF51445">
    <property type="entry name" value="(Trans)glycosidases"/>
    <property type="match status" value="1"/>
</dbReference>
<organism evidence="17">
    <name type="scientific">Rasamsonia emersonii</name>
    <name type="common">Thermophilic fungus</name>
    <name type="synonym">Talaromyces emersonii</name>
    <dbReference type="NCBI Taxonomy" id="68825"/>
    <lineage>
        <taxon>Eukaryota</taxon>
        <taxon>Fungi</taxon>
        <taxon>Dikarya</taxon>
        <taxon>Ascomycota</taxon>
        <taxon>Pezizomycotina</taxon>
        <taxon>Eurotiomycetes</taxon>
        <taxon>Eurotiomycetidae</taxon>
        <taxon>Eurotiales</taxon>
        <taxon>Trichocomaceae</taxon>
        <taxon>Rasamsonia</taxon>
    </lineage>
</organism>
<dbReference type="Gene3D" id="2.60.390.10">
    <property type="entry name" value="Beta-galactosidase, domain 3"/>
    <property type="match status" value="1"/>
</dbReference>
<dbReference type="EMBL" id="AF439737">
    <property type="protein sequence ID" value="AAL32052.2"/>
    <property type="molecule type" value="Genomic_DNA"/>
</dbReference>
<feature type="domain" description="Beta-galactosidase" evidence="16">
    <location>
        <begin position="394"/>
        <end position="573"/>
    </location>
</feature>
<evidence type="ECO:0000256" key="6">
    <source>
        <dbReference type="ARBA" id="ARBA00022729"/>
    </source>
</evidence>
<evidence type="ECO:0000256" key="1">
    <source>
        <dbReference type="ARBA" id="ARBA00001412"/>
    </source>
</evidence>
<evidence type="ECO:0000259" key="16">
    <source>
        <dbReference type="SMART" id="SM01029"/>
    </source>
</evidence>
<dbReference type="Pfam" id="PF01301">
    <property type="entry name" value="Glyco_hydro_35"/>
    <property type="match status" value="1"/>
</dbReference>
<dbReference type="SMR" id="Q8X213"/>
<dbReference type="GO" id="GO:0004565">
    <property type="term" value="F:beta-galactosidase activity"/>
    <property type="evidence" value="ECO:0007669"/>
    <property type="project" value="UniProtKB-EC"/>
</dbReference>
<name>Q8X213_RASEM</name>
<dbReference type="GO" id="GO:0000272">
    <property type="term" value="P:polysaccharide catabolic process"/>
    <property type="evidence" value="ECO:0007669"/>
    <property type="project" value="UniProtKB-KW"/>
</dbReference>
<evidence type="ECO:0000256" key="9">
    <source>
        <dbReference type="ARBA" id="ARBA00023180"/>
    </source>
</evidence>
<evidence type="ECO:0000256" key="11">
    <source>
        <dbReference type="ARBA" id="ARBA00023295"/>
    </source>
</evidence>
<dbReference type="Gene3D" id="3.20.20.80">
    <property type="entry name" value="Glycosidases"/>
    <property type="match status" value="1"/>
</dbReference>
<keyword evidence="12" id="KW-0624">Polysaccharide degradation</keyword>
<evidence type="ECO:0000256" key="12">
    <source>
        <dbReference type="ARBA" id="ARBA00023326"/>
    </source>
</evidence>
<dbReference type="EC" id="3.2.1.23" evidence="4 13"/>
<dbReference type="PANTHER" id="PTHR23421">
    <property type="entry name" value="BETA-GALACTOSIDASE RELATED"/>
    <property type="match status" value="1"/>
</dbReference>
<dbReference type="Pfam" id="PF10435">
    <property type="entry name" value="BetaGal_dom2"/>
    <property type="match status" value="1"/>
</dbReference>
<reference evidence="17" key="1">
    <citation type="submission" date="2005-05" db="EMBL/GenBank/DDBJ databases">
        <title>Molecular cloning the beta-galactosidase gene of Talaromyces emersonii.</title>
        <authorList>
            <person name="Lydon A.G."/>
            <person name="Mcloughlin L.P."/>
            <person name="Murray P.G."/>
            <person name="Tuohy M.G."/>
        </authorList>
    </citation>
    <scope>NUCLEOTIDE SEQUENCE</scope>
</reference>
<dbReference type="FunFam" id="2.60.390.10:FF:000001">
    <property type="entry name" value="Beta-galactosidase A"/>
    <property type="match status" value="1"/>
</dbReference>
<comment type="subcellular location">
    <subcellularLocation>
        <location evidence="2">Secreted</location>
    </subcellularLocation>
</comment>
<dbReference type="InterPro" id="IPR001944">
    <property type="entry name" value="Glycoside_Hdrlase_35"/>
</dbReference>
<keyword evidence="6 15" id="KW-0732">Signal</keyword>
<keyword evidence="10" id="KW-0119">Carbohydrate metabolism</keyword>
<dbReference type="SUPFAM" id="SSF117100">
    <property type="entry name" value="Beta-galactosidase LacA, domain 3"/>
    <property type="match status" value="1"/>
</dbReference>
<keyword evidence="7 13" id="KW-0378">Hydrolase</keyword>
<dbReference type="InterPro" id="IPR031330">
    <property type="entry name" value="Gly_Hdrlase_35_cat"/>
</dbReference>
<dbReference type="PROSITE" id="PS01182">
    <property type="entry name" value="GLYCOSYL_HYDROL_F35"/>
    <property type="match status" value="1"/>
</dbReference>
<keyword evidence="5" id="KW-0964">Secreted</keyword>
<gene>
    <name evidence="17" type="primary">bgal1</name>
</gene>
<evidence type="ECO:0000256" key="14">
    <source>
        <dbReference type="RuleBase" id="RU003679"/>
    </source>
</evidence>
<feature type="signal peptide" evidence="15">
    <location>
        <begin position="1"/>
        <end position="19"/>
    </location>
</feature>
<evidence type="ECO:0000256" key="3">
    <source>
        <dbReference type="ARBA" id="ARBA00009809"/>
    </source>
</evidence>
<proteinExistence type="inferred from homology"/>
<dbReference type="SUPFAM" id="SSF49785">
    <property type="entry name" value="Galactose-binding domain-like"/>
    <property type="match status" value="2"/>
</dbReference>
<dbReference type="FunFam" id="2.102.20.10:FF:000001">
    <property type="entry name" value="Beta-galactosidase A"/>
    <property type="match status" value="1"/>
</dbReference>
<feature type="chain" id="PRO_5004315814" description="Beta-galactosidase" evidence="15">
    <location>
        <begin position="20"/>
        <end position="1008"/>
    </location>
</feature>
<dbReference type="InterPro" id="IPR036833">
    <property type="entry name" value="BetaGal_dom3_sf"/>
</dbReference>
<dbReference type="SUPFAM" id="SSF51011">
    <property type="entry name" value="Glycosyl hydrolase domain"/>
    <property type="match status" value="1"/>
</dbReference>